<dbReference type="EMBL" id="BSSQ01000035">
    <property type="protein sequence ID" value="GLX71535.1"/>
    <property type="molecule type" value="Genomic_DNA"/>
</dbReference>
<evidence type="ECO:0000313" key="2">
    <source>
        <dbReference type="Proteomes" id="UP001157114"/>
    </source>
</evidence>
<organism evidence="1 2">
    <name type="scientific">Paenibacillus glycanilyticus</name>
    <dbReference type="NCBI Taxonomy" id="126569"/>
    <lineage>
        <taxon>Bacteria</taxon>
        <taxon>Bacillati</taxon>
        <taxon>Bacillota</taxon>
        <taxon>Bacilli</taxon>
        <taxon>Bacillales</taxon>
        <taxon>Paenibacillaceae</taxon>
        <taxon>Paenibacillus</taxon>
    </lineage>
</organism>
<name>A0ABQ6GLZ9_9BACL</name>
<gene>
    <name evidence="1" type="ORF">MU1_58850</name>
</gene>
<reference evidence="1 2" key="1">
    <citation type="submission" date="2023-03" db="EMBL/GenBank/DDBJ databases">
        <title>Draft genome sequence of the bacteria which degrade cell wall of Tricholomamatutake.</title>
        <authorList>
            <person name="Konishi Y."/>
            <person name="Fukuta Y."/>
            <person name="Shirasaka N."/>
        </authorList>
    </citation>
    <scope>NUCLEOTIDE SEQUENCE [LARGE SCALE GENOMIC DNA]</scope>
    <source>
        <strain evidence="2">mu1</strain>
    </source>
</reference>
<sequence length="204" mass="22209">MRVKENLIGAAIAFVLICGAGAIGANYVLKALDGGGKSETADSTETTTKAQPLHVPQVDFAADSAEGKAIAQIKEYHAAFDLKVTGGGLDNFTTDNDNAWNEFLASDALDAKKYEEIGKTLNGVQGLQLDMNTMIELAGIANKKHDPEALRFMHRILHDLDLYAFPNKDTVQRDYWGVTDTVPSEDTANRTEMEKFLTANSNKK</sequence>
<protein>
    <submittedName>
        <fullName evidence="1">Uncharacterized protein</fullName>
    </submittedName>
</protein>
<comment type="caution">
    <text evidence="1">The sequence shown here is derived from an EMBL/GenBank/DDBJ whole genome shotgun (WGS) entry which is preliminary data.</text>
</comment>
<proteinExistence type="predicted"/>
<accession>A0ABQ6GLZ9</accession>
<evidence type="ECO:0000313" key="1">
    <source>
        <dbReference type="EMBL" id="GLX71535.1"/>
    </source>
</evidence>
<dbReference type="Proteomes" id="UP001157114">
    <property type="component" value="Unassembled WGS sequence"/>
</dbReference>
<keyword evidence="2" id="KW-1185">Reference proteome</keyword>
<dbReference type="RefSeq" id="WP_284242364.1">
    <property type="nucleotide sequence ID" value="NZ_BSSQ01000035.1"/>
</dbReference>